<dbReference type="NCBIfam" id="TIGR01509">
    <property type="entry name" value="HAD-SF-IA-v3"/>
    <property type="match status" value="1"/>
</dbReference>
<comment type="caution">
    <text evidence="5">The sequence shown here is derived from an EMBL/GenBank/DDBJ whole genome shotgun (WGS) entry which is preliminary data.</text>
</comment>
<protein>
    <submittedName>
        <fullName evidence="5">HAD-IA family hydrolase</fullName>
    </submittedName>
</protein>
<dbReference type="PRINTS" id="PR00413">
    <property type="entry name" value="HADHALOGNASE"/>
</dbReference>
<keyword evidence="6" id="KW-1185">Reference proteome</keyword>
<dbReference type="InterPro" id="IPR036412">
    <property type="entry name" value="HAD-like_sf"/>
</dbReference>
<dbReference type="InterPro" id="IPR006439">
    <property type="entry name" value="HAD-SF_hydro_IA"/>
</dbReference>
<evidence type="ECO:0000256" key="2">
    <source>
        <dbReference type="ARBA" id="ARBA00022723"/>
    </source>
</evidence>
<dbReference type="SUPFAM" id="SSF56784">
    <property type="entry name" value="HAD-like"/>
    <property type="match status" value="1"/>
</dbReference>
<evidence type="ECO:0000313" key="5">
    <source>
        <dbReference type="EMBL" id="MEN0644812.1"/>
    </source>
</evidence>
<evidence type="ECO:0000256" key="3">
    <source>
        <dbReference type="ARBA" id="ARBA00022801"/>
    </source>
</evidence>
<dbReference type="Pfam" id="PF13419">
    <property type="entry name" value="HAD_2"/>
    <property type="match status" value="1"/>
</dbReference>
<dbReference type="Gene3D" id="3.40.50.1000">
    <property type="entry name" value="HAD superfamily/HAD-like"/>
    <property type="match status" value="1"/>
</dbReference>
<dbReference type="Proteomes" id="UP001418796">
    <property type="component" value="Unassembled WGS sequence"/>
</dbReference>
<dbReference type="InterPro" id="IPR051400">
    <property type="entry name" value="HAD-like_hydrolase"/>
</dbReference>
<keyword evidence="3 5" id="KW-0378">Hydrolase</keyword>
<evidence type="ECO:0000256" key="4">
    <source>
        <dbReference type="ARBA" id="ARBA00022842"/>
    </source>
</evidence>
<organism evidence="5 6">
    <name type="scientific">Alkalicoccobacillus gibsonii</name>
    <dbReference type="NCBI Taxonomy" id="79881"/>
    <lineage>
        <taxon>Bacteria</taxon>
        <taxon>Bacillati</taxon>
        <taxon>Bacillota</taxon>
        <taxon>Bacilli</taxon>
        <taxon>Bacillales</taxon>
        <taxon>Bacillaceae</taxon>
        <taxon>Alkalicoccobacillus</taxon>
    </lineage>
</organism>
<sequence length="152" mass="16780">MFITACFNGGYVRGFKSSVSKESVAFPGLTRMLNELKQKHFKIGVITNGRDFYQRSKIDSLGITSYTDVIVTSGELGIKKPDPAIFLYGLGKLEVQPEQAIFVGDDLTKDIVPAKSLGMRTILMGSHQVNPDIDTNCVHLDEVVKAVEKLRD</sequence>
<evidence type="ECO:0000256" key="1">
    <source>
        <dbReference type="ARBA" id="ARBA00001946"/>
    </source>
</evidence>
<dbReference type="PANTHER" id="PTHR46470">
    <property type="entry name" value="N-ACYLNEURAMINATE-9-PHOSPHATASE"/>
    <property type="match status" value="1"/>
</dbReference>
<dbReference type="EMBL" id="JBCITK010000001">
    <property type="protein sequence ID" value="MEN0644812.1"/>
    <property type="molecule type" value="Genomic_DNA"/>
</dbReference>
<dbReference type="InterPro" id="IPR023214">
    <property type="entry name" value="HAD_sf"/>
</dbReference>
<proteinExistence type="predicted"/>
<keyword evidence="4" id="KW-0460">Magnesium</keyword>
<evidence type="ECO:0000313" key="6">
    <source>
        <dbReference type="Proteomes" id="UP001418796"/>
    </source>
</evidence>
<reference evidence="5 6" key="1">
    <citation type="submission" date="2024-03" db="EMBL/GenBank/DDBJ databases">
        <title>Bacilli Hybrid Assemblies.</title>
        <authorList>
            <person name="Kovac J."/>
        </authorList>
    </citation>
    <scope>NUCLEOTIDE SEQUENCE [LARGE SCALE GENOMIC DNA]</scope>
    <source>
        <strain evidence="5 6">FSL R7-0666</strain>
    </source>
</reference>
<dbReference type="RefSeq" id="WP_343132129.1">
    <property type="nucleotide sequence ID" value="NZ_JBCITK010000001.1"/>
</dbReference>
<dbReference type="InterPro" id="IPR041492">
    <property type="entry name" value="HAD_2"/>
</dbReference>
<keyword evidence="2" id="KW-0479">Metal-binding</keyword>
<gene>
    <name evidence="5" type="ORF">MKY91_16785</name>
</gene>
<dbReference type="NCBIfam" id="TIGR01549">
    <property type="entry name" value="HAD-SF-IA-v1"/>
    <property type="match status" value="1"/>
</dbReference>
<name>A0ABU9VLP2_9BACI</name>
<accession>A0ABU9VLP2</accession>
<comment type="cofactor">
    <cofactor evidence="1">
        <name>Mg(2+)</name>
        <dbReference type="ChEBI" id="CHEBI:18420"/>
    </cofactor>
</comment>
<dbReference type="GO" id="GO:0016787">
    <property type="term" value="F:hydrolase activity"/>
    <property type="evidence" value="ECO:0007669"/>
    <property type="project" value="UniProtKB-KW"/>
</dbReference>
<dbReference type="PANTHER" id="PTHR46470:SF2">
    <property type="entry name" value="GLYCERALDEHYDE 3-PHOSPHATE PHOSPHATASE"/>
    <property type="match status" value="1"/>
</dbReference>